<keyword evidence="3" id="KW-0964">Secreted</keyword>
<dbReference type="OrthoDB" id="406505at2759"/>
<dbReference type="PhylomeDB" id="A0A022QW44"/>
<dbReference type="CDD" id="cd22270">
    <property type="entry name" value="DPBB_kiwellin-like"/>
    <property type="match status" value="1"/>
</dbReference>
<dbReference type="AlphaFoldDB" id="A0A022QW44"/>
<accession>A0A022QW44</accession>
<protein>
    <recommendedName>
        <fullName evidence="8">Ripening-related protein 1</fullName>
    </recommendedName>
</protein>
<dbReference type="STRING" id="4155.A0A022QW44"/>
<keyword evidence="7" id="KW-1185">Reference proteome</keyword>
<comment type="subcellular location">
    <subcellularLocation>
        <location evidence="1">Secreted</location>
    </subcellularLocation>
</comment>
<dbReference type="OMA" id="NWSIEAQ"/>
<keyword evidence="4 5" id="KW-0732">Signal</keyword>
<reference evidence="6 7" key="1">
    <citation type="journal article" date="2013" name="Proc. Natl. Acad. Sci. U.S.A.">
        <title>Fine-scale variation in meiotic recombination in Mimulus inferred from population shotgun sequencing.</title>
        <authorList>
            <person name="Hellsten U."/>
            <person name="Wright K.M."/>
            <person name="Jenkins J."/>
            <person name="Shu S."/>
            <person name="Yuan Y."/>
            <person name="Wessler S.R."/>
            <person name="Schmutz J."/>
            <person name="Willis J.H."/>
            <person name="Rokhsar D.S."/>
        </authorList>
    </citation>
    <scope>NUCLEOTIDE SEQUENCE [LARGE SCALE GENOMIC DNA]</scope>
    <source>
        <strain evidence="7">cv. DUN x IM62</strain>
    </source>
</reference>
<evidence type="ECO:0000256" key="3">
    <source>
        <dbReference type="ARBA" id="ARBA00022525"/>
    </source>
</evidence>
<sequence length="188" mass="20062">MNHLRKGATLVFLLILVSYSYGARFRSSCNPSGRIRGENPPPGQCNQENDSDCCKAGDYYTTYTCSPPVSGSTGAVLTLNSFQKGGDGGGPSECDGNYHSDETPVVALSTGWYSGGSRCLKNVTISANGRTVIAMVVDECDSTMGCDNEHDYQPPCPNNIVDASKAVWKALGVPEDNWGDLDISWSDS</sequence>
<evidence type="ECO:0008006" key="8">
    <source>
        <dbReference type="Google" id="ProtNLM"/>
    </source>
</evidence>
<dbReference type="InterPro" id="IPR036908">
    <property type="entry name" value="RlpA-like_sf"/>
</dbReference>
<dbReference type="eggNOG" id="ENOG502QQ0R">
    <property type="taxonomic scope" value="Eukaryota"/>
</dbReference>
<name>A0A022QW44_ERYGU</name>
<dbReference type="Pfam" id="PF24300">
    <property type="entry name" value="KWL1"/>
    <property type="match status" value="1"/>
</dbReference>
<feature type="chain" id="PRO_5001504607" description="Ripening-related protein 1" evidence="5">
    <location>
        <begin position="23"/>
        <end position="188"/>
    </location>
</feature>
<gene>
    <name evidence="6" type="ORF">MIMGU_mgv1a024963mg</name>
</gene>
<dbReference type="Proteomes" id="UP000030748">
    <property type="component" value="Unassembled WGS sequence"/>
</dbReference>
<dbReference type="EMBL" id="KI630880">
    <property type="protein sequence ID" value="EYU32101.1"/>
    <property type="molecule type" value="Genomic_DNA"/>
</dbReference>
<evidence type="ECO:0000256" key="5">
    <source>
        <dbReference type="SAM" id="SignalP"/>
    </source>
</evidence>
<proteinExistence type="inferred from homology"/>
<comment type="similarity">
    <text evidence="2">Belongs to the kiwellin family.</text>
</comment>
<feature type="signal peptide" evidence="5">
    <location>
        <begin position="1"/>
        <end position="22"/>
    </location>
</feature>
<dbReference type="PANTHER" id="PTHR33191:SF77">
    <property type="entry name" value="RIPENING-RELATED PROTEIN 1"/>
    <property type="match status" value="1"/>
</dbReference>
<dbReference type="InterPro" id="IPR039271">
    <property type="entry name" value="Kiwellin-like"/>
</dbReference>
<evidence type="ECO:0000256" key="2">
    <source>
        <dbReference type="ARBA" id="ARBA00005592"/>
    </source>
</evidence>
<dbReference type="PANTHER" id="PTHR33191">
    <property type="entry name" value="RIPENING-RELATED PROTEIN 2-RELATED"/>
    <property type="match status" value="1"/>
</dbReference>
<dbReference type="Gene3D" id="2.40.40.10">
    <property type="entry name" value="RlpA-like domain"/>
    <property type="match status" value="1"/>
</dbReference>
<dbReference type="SUPFAM" id="SSF50685">
    <property type="entry name" value="Barwin-like endoglucanases"/>
    <property type="match status" value="1"/>
</dbReference>
<dbReference type="GO" id="GO:0005576">
    <property type="term" value="C:extracellular region"/>
    <property type="evidence" value="ECO:0007669"/>
    <property type="project" value="UniProtKB-SubCell"/>
</dbReference>
<evidence type="ECO:0000256" key="4">
    <source>
        <dbReference type="ARBA" id="ARBA00022729"/>
    </source>
</evidence>
<evidence type="ECO:0000256" key="1">
    <source>
        <dbReference type="ARBA" id="ARBA00004613"/>
    </source>
</evidence>
<organism evidence="6 7">
    <name type="scientific">Erythranthe guttata</name>
    <name type="common">Yellow monkey flower</name>
    <name type="synonym">Mimulus guttatus</name>
    <dbReference type="NCBI Taxonomy" id="4155"/>
    <lineage>
        <taxon>Eukaryota</taxon>
        <taxon>Viridiplantae</taxon>
        <taxon>Streptophyta</taxon>
        <taxon>Embryophyta</taxon>
        <taxon>Tracheophyta</taxon>
        <taxon>Spermatophyta</taxon>
        <taxon>Magnoliopsida</taxon>
        <taxon>eudicotyledons</taxon>
        <taxon>Gunneridae</taxon>
        <taxon>Pentapetalae</taxon>
        <taxon>asterids</taxon>
        <taxon>lamiids</taxon>
        <taxon>Lamiales</taxon>
        <taxon>Phrymaceae</taxon>
        <taxon>Erythranthe</taxon>
    </lineage>
</organism>
<evidence type="ECO:0000313" key="6">
    <source>
        <dbReference type="EMBL" id="EYU32101.1"/>
    </source>
</evidence>
<dbReference type="KEGG" id="egt:105963793"/>
<evidence type="ECO:0000313" key="7">
    <source>
        <dbReference type="Proteomes" id="UP000030748"/>
    </source>
</evidence>